<dbReference type="GO" id="GO:0045493">
    <property type="term" value="P:xylan catabolic process"/>
    <property type="evidence" value="ECO:0007669"/>
    <property type="project" value="UniProtKB-KW"/>
</dbReference>
<dbReference type="CAZy" id="GH43">
    <property type="family name" value="Glycoside Hydrolase Family 43"/>
</dbReference>
<keyword evidence="6 8" id="KW-0326">Glycosidase</keyword>
<keyword evidence="5" id="KW-0119">Carbohydrate metabolism</keyword>
<dbReference type="InterPro" id="IPR008979">
    <property type="entry name" value="Galactose-bd-like_sf"/>
</dbReference>
<evidence type="ECO:0000256" key="3">
    <source>
        <dbReference type="ARBA" id="ARBA00022729"/>
    </source>
</evidence>
<evidence type="ECO:0000256" key="2">
    <source>
        <dbReference type="ARBA" id="ARBA00022651"/>
    </source>
</evidence>
<name>B1ZN53_OPITP</name>
<dbReference type="EC" id="3.2.1.55" evidence="10"/>
<feature type="domain" description="CBM6" evidence="9">
    <location>
        <begin position="319"/>
        <end position="444"/>
    </location>
</feature>
<organism evidence="10 11">
    <name type="scientific">Opitutus terrae (strain DSM 11246 / JCM 15787 / PB90-1)</name>
    <dbReference type="NCBI Taxonomy" id="452637"/>
    <lineage>
        <taxon>Bacteria</taxon>
        <taxon>Pseudomonadati</taxon>
        <taxon>Verrucomicrobiota</taxon>
        <taxon>Opitutia</taxon>
        <taxon>Opitutales</taxon>
        <taxon>Opitutaceae</taxon>
        <taxon>Opitutus</taxon>
    </lineage>
</organism>
<evidence type="ECO:0000256" key="1">
    <source>
        <dbReference type="ARBA" id="ARBA00009865"/>
    </source>
</evidence>
<dbReference type="PANTHER" id="PTHR43772">
    <property type="entry name" value="ENDO-1,4-BETA-XYLANASE"/>
    <property type="match status" value="1"/>
</dbReference>
<dbReference type="OrthoDB" id="9801455at2"/>
<dbReference type="InterPro" id="IPR023296">
    <property type="entry name" value="Glyco_hydro_beta-prop_sf"/>
</dbReference>
<dbReference type="InterPro" id="IPR005084">
    <property type="entry name" value="CBM6"/>
</dbReference>
<dbReference type="RefSeq" id="WP_012376033.1">
    <property type="nucleotide sequence ID" value="NC_010571.1"/>
</dbReference>
<dbReference type="HOGENOM" id="CLU_009397_11_4_0"/>
<dbReference type="InterPro" id="IPR052176">
    <property type="entry name" value="Glycosyl_Hydrlase_43_Enz"/>
</dbReference>
<protein>
    <submittedName>
        <fullName evidence="10">Alpha-N-arabinofuranosidase</fullName>
        <ecNumber evidence="10">3.2.1.55</ecNumber>
    </submittedName>
</protein>
<dbReference type="KEGG" id="ote:Oter_3224"/>
<dbReference type="AlphaFoldDB" id="B1ZN53"/>
<keyword evidence="3" id="KW-0732">Signal</keyword>
<dbReference type="InterPro" id="IPR006710">
    <property type="entry name" value="Glyco_hydro_43"/>
</dbReference>
<dbReference type="CDD" id="cd04084">
    <property type="entry name" value="CBM6_xylanase-like"/>
    <property type="match status" value="1"/>
</dbReference>
<dbReference type="SUPFAM" id="SSF49785">
    <property type="entry name" value="Galactose-binding domain-like"/>
    <property type="match status" value="1"/>
</dbReference>
<dbReference type="CDD" id="cd08990">
    <property type="entry name" value="GH43_AXH_like"/>
    <property type="match status" value="1"/>
</dbReference>
<evidence type="ECO:0000256" key="7">
    <source>
        <dbReference type="PIRSR" id="PIRSR606710-2"/>
    </source>
</evidence>
<dbReference type="GO" id="GO:0030246">
    <property type="term" value="F:carbohydrate binding"/>
    <property type="evidence" value="ECO:0007669"/>
    <property type="project" value="InterPro"/>
</dbReference>
<keyword evidence="2" id="KW-0624">Polysaccharide degradation</keyword>
<reference evidence="10 11" key="1">
    <citation type="journal article" date="2011" name="J. Bacteriol.">
        <title>Genome sequence of the verrucomicrobium Opitutus terrae PB90-1, an abundant inhabitant of rice paddy soil ecosystems.</title>
        <authorList>
            <person name="van Passel M.W."/>
            <person name="Kant R."/>
            <person name="Palva A."/>
            <person name="Copeland A."/>
            <person name="Lucas S."/>
            <person name="Lapidus A."/>
            <person name="Glavina del Rio T."/>
            <person name="Pitluck S."/>
            <person name="Goltsman E."/>
            <person name="Clum A."/>
            <person name="Sun H."/>
            <person name="Schmutz J."/>
            <person name="Larimer F.W."/>
            <person name="Land M.L."/>
            <person name="Hauser L."/>
            <person name="Kyrpides N."/>
            <person name="Mikhailova N."/>
            <person name="Richardson P.P."/>
            <person name="Janssen P.H."/>
            <person name="de Vos W.M."/>
            <person name="Smidt H."/>
        </authorList>
    </citation>
    <scope>NUCLEOTIDE SEQUENCE [LARGE SCALE GENOMIC DNA]</scope>
    <source>
        <strain evidence="11">DSM 11246 / JCM 15787 / PB90-1</strain>
    </source>
</reference>
<dbReference type="STRING" id="452637.Oter_3224"/>
<sequence>MSGARIGIGLAALCVVGSAFGTNPLILDQFTADPTARVFEGKVYVYPSHDILATEGRGRPGWFCMEDYHVFSSVNLTDWTDHGVILTQTGVDWVNADSYSLWAPDCIARDGKYYFYFPAIPKSGEKGFRIGVAVADQPAGPFRPEPAPIEGVRGIDPCVFIDHDGTPYLYYSHRKIFVAKLQDNMRQLAGPVQTIANLPAKGLIEGPFVFERNGIYYLTYPHVENRIERLEYAIADHPLGPFKPAGVILDESASGCWTVHQSIIEYRGQWYLFYHDRDLSPNFDKARSIRADRLFFNEDGTIRKVIPTLRGVGLVAADGEIQIDRTSATSGAAVVVSFLNAASPAAGWKLALNDVGAWVRFDQVDFAQGGQKLMQARSRSASGGTIEVRLDAIDGPVLARLQIDPGTEWTMVSSPVHHVSAGVHDLFATLVGGHPVELDWLRFE</sequence>
<evidence type="ECO:0000313" key="11">
    <source>
        <dbReference type="Proteomes" id="UP000007013"/>
    </source>
</evidence>
<dbReference type="SUPFAM" id="SSF75005">
    <property type="entry name" value="Arabinanase/levansucrase/invertase"/>
    <property type="match status" value="1"/>
</dbReference>
<evidence type="ECO:0000259" key="9">
    <source>
        <dbReference type="PROSITE" id="PS51175"/>
    </source>
</evidence>
<evidence type="ECO:0000256" key="8">
    <source>
        <dbReference type="RuleBase" id="RU361187"/>
    </source>
</evidence>
<dbReference type="eggNOG" id="COG3507">
    <property type="taxonomic scope" value="Bacteria"/>
</dbReference>
<dbReference type="SMART" id="SM00606">
    <property type="entry name" value="CBD_IV"/>
    <property type="match status" value="1"/>
</dbReference>
<evidence type="ECO:0000256" key="4">
    <source>
        <dbReference type="ARBA" id="ARBA00022801"/>
    </source>
</evidence>
<comment type="similarity">
    <text evidence="1 8">Belongs to the glycosyl hydrolase 43 family.</text>
</comment>
<dbReference type="Gene3D" id="2.115.10.20">
    <property type="entry name" value="Glycosyl hydrolase domain, family 43"/>
    <property type="match status" value="1"/>
</dbReference>
<dbReference type="EMBL" id="CP001032">
    <property type="protein sequence ID" value="ACB76504.1"/>
    <property type="molecule type" value="Genomic_DNA"/>
</dbReference>
<dbReference type="CAZy" id="CBM6">
    <property type="family name" value="Carbohydrate-Binding Module Family 6"/>
</dbReference>
<accession>B1ZN53</accession>
<dbReference type="PROSITE" id="PS51175">
    <property type="entry name" value="CBM6"/>
    <property type="match status" value="1"/>
</dbReference>
<dbReference type="PANTHER" id="PTHR43772:SF2">
    <property type="entry name" value="PUTATIVE (AFU_ORTHOLOGUE AFUA_2G04480)-RELATED"/>
    <property type="match status" value="1"/>
</dbReference>
<dbReference type="Pfam" id="PF04616">
    <property type="entry name" value="Glyco_hydro_43"/>
    <property type="match status" value="1"/>
</dbReference>
<dbReference type="GO" id="GO:0046556">
    <property type="term" value="F:alpha-L-arabinofuranosidase activity"/>
    <property type="evidence" value="ECO:0007669"/>
    <property type="project" value="UniProtKB-EC"/>
</dbReference>
<proteinExistence type="inferred from homology"/>
<evidence type="ECO:0000256" key="6">
    <source>
        <dbReference type="ARBA" id="ARBA00023295"/>
    </source>
</evidence>
<dbReference type="InterPro" id="IPR006584">
    <property type="entry name" value="Cellulose-bd_IV"/>
</dbReference>
<dbReference type="Gene3D" id="2.60.120.260">
    <property type="entry name" value="Galactose-binding domain-like"/>
    <property type="match status" value="1"/>
</dbReference>
<keyword evidence="2" id="KW-0858">Xylan degradation</keyword>
<gene>
    <name evidence="10" type="ordered locus">Oter_3224</name>
</gene>
<evidence type="ECO:0000256" key="5">
    <source>
        <dbReference type="ARBA" id="ARBA00023277"/>
    </source>
</evidence>
<dbReference type="Proteomes" id="UP000007013">
    <property type="component" value="Chromosome"/>
</dbReference>
<evidence type="ECO:0000313" key="10">
    <source>
        <dbReference type="EMBL" id="ACB76504.1"/>
    </source>
</evidence>
<keyword evidence="4 8" id="KW-0378">Hydrolase</keyword>
<keyword evidence="11" id="KW-1185">Reference proteome</keyword>
<dbReference type="Pfam" id="PF03422">
    <property type="entry name" value="CBM_6"/>
    <property type="match status" value="1"/>
</dbReference>
<feature type="site" description="Important for catalytic activity, responsible for pKa modulation of the active site Glu and correct orientation of both the proton donor and substrate" evidence="7">
    <location>
        <position position="156"/>
    </location>
</feature>